<reference evidence="4" key="1">
    <citation type="submission" date="2016-10" db="EMBL/GenBank/DDBJ databases">
        <authorList>
            <person name="Varghese N."/>
            <person name="Submissions S."/>
        </authorList>
    </citation>
    <scope>NUCLEOTIDE SEQUENCE [LARGE SCALE GENOMIC DNA]</scope>
    <source>
        <strain evidence="4">IBRC-M 10655</strain>
    </source>
</reference>
<accession>A0A1H0LUI0</accession>
<dbReference type="AlphaFoldDB" id="A0A1H0LUI0"/>
<dbReference type="SUPFAM" id="SSF46785">
    <property type="entry name" value="Winged helix' DNA-binding domain"/>
    <property type="match status" value="1"/>
</dbReference>
<dbReference type="InterPro" id="IPR036390">
    <property type="entry name" value="WH_DNA-bd_sf"/>
</dbReference>
<dbReference type="Proteomes" id="UP000199651">
    <property type="component" value="Unassembled WGS sequence"/>
</dbReference>
<dbReference type="Pfam" id="PF21320">
    <property type="entry name" value="WHD_Rv2258c"/>
    <property type="match status" value="1"/>
</dbReference>
<dbReference type="InterPro" id="IPR036388">
    <property type="entry name" value="WH-like_DNA-bd_sf"/>
</dbReference>
<keyword evidence="3" id="KW-0808">Transferase</keyword>
<name>A0A1H0LUI0_9PSEU</name>
<dbReference type="RefSeq" id="WP_091373694.1">
    <property type="nucleotide sequence ID" value="NZ_FNDV01000009.1"/>
</dbReference>
<evidence type="ECO:0000313" key="4">
    <source>
        <dbReference type="Proteomes" id="UP000199651"/>
    </source>
</evidence>
<keyword evidence="4" id="KW-1185">Reference proteome</keyword>
<proteinExistence type="predicted"/>
<dbReference type="Gene3D" id="3.40.50.150">
    <property type="entry name" value="Vaccinia Virus protein VP39"/>
    <property type="match status" value="1"/>
</dbReference>
<dbReference type="CDD" id="cd02440">
    <property type="entry name" value="AdoMet_MTases"/>
    <property type="match status" value="1"/>
</dbReference>
<keyword evidence="3" id="KW-0489">Methyltransferase</keyword>
<dbReference type="OrthoDB" id="9801363at2"/>
<protein>
    <submittedName>
        <fullName evidence="3">Methyltransferase domain-containing protein</fullName>
    </submittedName>
</protein>
<dbReference type="PANTHER" id="PTHR45128">
    <property type="entry name" value="METHYLTRANSFERASE TYPE 11"/>
    <property type="match status" value="1"/>
</dbReference>
<organism evidence="3 4">
    <name type="scientific">Actinokineospora alba</name>
    <dbReference type="NCBI Taxonomy" id="504798"/>
    <lineage>
        <taxon>Bacteria</taxon>
        <taxon>Bacillati</taxon>
        <taxon>Actinomycetota</taxon>
        <taxon>Actinomycetes</taxon>
        <taxon>Pseudonocardiales</taxon>
        <taxon>Pseudonocardiaceae</taxon>
        <taxon>Actinokineospora</taxon>
    </lineage>
</organism>
<dbReference type="InterPro" id="IPR029063">
    <property type="entry name" value="SAM-dependent_MTases_sf"/>
</dbReference>
<evidence type="ECO:0000259" key="1">
    <source>
        <dbReference type="Pfam" id="PF13847"/>
    </source>
</evidence>
<evidence type="ECO:0000259" key="2">
    <source>
        <dbReference type="Pfam" id="PF21320"/>
    </source>
</evidence>
<dbReference type="STRING" id="504798.SAMN05421871_10911"/>
<dbReference type="GO" id="GO:0008168">
    <property type="term" value="F:methyltransferase activity"/>
    <property type="evidence" value="ECO:0007669"/>
    <property type="project" value="UniProtKB-KW"/>
</dbReference>
<dbReference type="InterPro" id="IPR053173">
    <property type="entry name" value="SAM-binding_MTase"/>
</dbReference>
<dbReference type="InterPro" id="IPR025714">
    <property type="entry name" value="Methyltranfer_dom"/>
</dbReference>
<dbReference type="EMBL" id="FNJB01000004">
    <property type="protein sequence ID" value="SDO71711.1"/>
    <property type="molecule type" value="Genomic_DNA"/>
</dbReference>
<dbReference type="SUPFAM" id="SSF53335">
    <property type="entry name" value="S-adenosyl-L-methionine-dependent methyltransferases"/>
    <property type="match status" value="1"/>
</dbReference>
<dbReference type="Pfam" id="PF13847">
    <property type="entry name" value="Methyltransf_31"/>
    <property type="match status" value="1"/>
</dbReference>
<dbReference type="InterPro" id="IPR048711">
    <property type="entry name" value="WHD_Rv2258c"/>
</dbReference>
<dbReference type="PANTHER" id="PTHR45128:SF2">
    <property type="entry name" value="METHYLTRANSFERASE DOMAIN-CONTAINING PROTEIN"/>
    <property type="match status" value="1"/>
</dbReference>
<feature type="domain" description="Methyltransferase" evidence="1">
    <location>
        <begin position="187"/>
        <end position="297"/>
    </location>
</feature>
<sequence length="367" mass="39092">MTTDTITQASAATVEELAGRLFMEGVASFHLSTVYLGVKLGLFRAVAEQGPLTAAELATATGLDPWYVREWLQAETTAGLIVADDDELSGARFTAAPGVYETLVHETSPAYVGGLPLALGAVGGVLPNLIEAFRTGAGVPYQAYGEDAIEAQAALNRPAFTNQLVTEWLPAIPDVRARLADTAAPARVADIGCGLGWAAIELAKAFPHLRVDGYDSDEESITRARHNAADNDVDDRIGFQVVDAAAGGYGDQRYDVVFFFECLHDMAHPVDALAAARRSLAEGGTVVVMDERVAETLTPGDPTELFFATASVLWCLPQGRVDPTSEAPGTVMRPAAFEAIARRAGFAGVEVLPIDHPFWRFYRPLTG</sequence>
<dbReference type="Gene3D" id="1.10.10.10">
    <property type="entry name" value="Winged helix-like DNA-binding domain superfamily/Winged helix DNA-binding domain"/>
    <property type="match status" value="1"/>
</dbReference>
<gene>
    <name evidence="3" type="ORF">SAMN05192558_104286</name>
</gene>
<feature type="domain" description="S-adenosylmethionine-dependent methyltransferase Rv2258c-like winged HTH" evidence="2">
    <location>
        <begin position="36"/>
        <end position="84"/>
    </location>
</feature>
<evidence type="ECO:0000313" key="3">
    <source>
        <dbReference type="EMBL" id="SDO71711.1"/>
    </source>
</evidence>
<dbReference type="GO" id="GO:0032259">
    <property type="term" value="P:methylation"/>
    <property type="evidence" value="ECO:0007669"/>
    <property type="project" value="UniProtKB-KW"/>
</dbReference>